<sequence>MSTGDPEKAQINDKRIHVVHNHEDAQMSIQEIFDAQSYPQMIGVTGQITADFINQYLSSFVQVELALGNLPTNQHFRNLENVTKGALATALLNTANKEAIKLFQGLSSQLQLTALAGVLKLEIAPTQLLHSRFYLLANPVTGNTRVVLGSIDLTKDSFDPDANRFEEVLIFDNDPLYGNLLNHFKEDIRPVVQPYFTNELLTVAEKQLKANRAANGNNDSVIILSNEETDEIAQREMINLIVDDVQRQLDKQLLDPETTLAMRNVTANRTHDADMEERAIRQRDTVLMLEKESVSPRAAHPKIKDRDQIAKRVTDTLQSSVSPQDLAVEKKYTTFLYDRPLERNIAHNQTGLYTPNDAGTYPIPFGKLATVSQIKAGLQQIEAVIRGYQQYVVDFTPEYGKRYYEAIMYAFTAPFLWEIRQKASLNPEDGNDIPNFLILGSSAGSGKSTLLRIINQLTWNTSKSMIDFGTIYPADAPQRKAKTMQALQSYMMQGSTYPVLVDEIEPYFFHQPQYSRRLIVDTTNELVNSPKPVAPLIGTTNYNSGFTMRRETARRTYYLQLDKVIDSTKKGDASKYIYGVREKMDNTLFKDFVVRLANYLEDDSTPWRMFDKNTGQLDFLAMTRRIFRYYYQLADMPIPDYFSDGLCDDFGENARSKWAKLYLTQKKDFLFRKDKNSLLFDITKLTTFNGFSNDSVEEYRNALPVELCVDGINGKNGKFVEIKAPAFYNWIGIENPQLQPVADADNDDQDKDKEADENDEKPAEKPQKEPKKKKRGFWARLFG</sequence>
<keyword evidence="2" id="KW-0067">ATP-binding</keyword>
<reference evidence="2" key="1">
    <citation type="journal article" date="2021" name="PeerJ">
        <title>Extensive microbial diversity within the chicken gut microbiome revealed by metagenomics and culture.</title>
        <authorList>
            <person name="Gilroy R."/>
            <person name="Ravi A."/>
            <person name="Getino M."/>
            <person name="Pursley I."/>
            <person name="Horton D.L."/>
            <person name="Alikhan N.F."/>
            <person name="Baker D."/>
            <person name="Gharbi K."/>
            <person name="Hall N."/>
            <person name="Watson M."/>
            <person name="Adriaenssens E.M."/>
            <person name="Foster-Nyarko E."/>
            <person name="Jarju S."/>
            <person name="Secka A."/>
            <person name="Antonio M."/>
            <person name="Oren A."/>
            <person name="Chaudhuri R.R."/>
            <person name="La Ragione R."/>
            <person name="Hildebrand F."/>
            <person name="Pallen M.J."/>
        </authorList>
    </citation>
    <scope>NUCLEOTIDE SEQUENCE</scope>
    <source>
        <strain evidence="2">ChiSxjej3B15-572</strain>
    </source>
</reference>
<feature type="region of interest" description="Disordered" evidence="1">
    <location>
        <begin position="740"/>
        <end position="783"/>
    </location>
</feature>
<evidence type="ECO:0000313" key="3">
    <source>
        <dbReference type="Proteomes" id="UP000824231"/>
    </source>
</evidence>
<feature type="compositionally biased region" description="Basic and acidic residues" evidence="1">
    <location>
        <begin position="750"/>
        <end position="769"/>
    </location>
</feature>
<organism evidence="2 3">
    <name type="scientific">Candidatus Limosilactobacillus merdigallinarum</name>
    <dbReference type="NCBI Taxonomy" id="2838652"/>
    <lineage>
        <taxon>Bacteria</taxon>
        <taxon>Bacillati</taxon>
        <taxon>Bacillota</taxon>
        <taxon>Bacilli</taxon>
        <taxon>Lactobacillales</taxon>
        <taxon>Lactobacillaceae</taxon>
        <taxon>Limosilactobacillus</taxon>
    </lineage>
</organism>
<evidence type="ECO:0000313" key="2">
    <source>
        <dbReference type="EMBL" id="HIX35882.1"/>
    </source>
</evidence>
<evidence type="ECO:0000256" key="1">
    <source>
        <dbReference type="SAM" id="MobiDB-lite"/>
    </source>
</evidence>
<reference evidence="2" key="2">
    <citation type="submission" date="2021-04" db="EMBL/GenBank/DDBJ databases">
        <authorList>
            <person name="Gilroy R."/>
        </authorList>
    </citation>
    <scope>NUCLEOTIDE SEQUENCE</scope>
    <source>
        <strain evidence="2">ChiSxjej3B15-572</strain>
    </source>
</reference>
<gene>
    <name evidence="2" type="ORF">H9856_05780</name>
</gene>
<dbReference type="Proteomes" id="UP000824231">
    <property type="component" value="Unassembled WGS sequence"/>
</dbReference>
<accession>A0A9D1VI71</accession>
<protein>
    <submittedName>
        <fullName evidence="2">ATP-binding protein</fullName>
    </submittedName>
</protein>
<dbReference type="GO" id="GO:0005524">
    <property type="term" value="F:ATP binding"/>
    <property type="evidence" value="ECO:0007669"/>
    <property type="project" value="UniProtKB-KW"/>
</dbReference>
<dbReference type="AlphaFoldDB" id="A0A9D1VI71"/>
<comment type="caution">
    <text evidence="2">The sequence shown here is derived from an EMBL/GenBank/DDBJ whole genome shotgun (WGS) entry which is preliminary data.</text>
</comment>
<proteinExistence type="predicted"/>
<dbReference type="EMBL" id="DXFH01000024">
    <property type="protein sequence ID" value="HIX35882.1"/>
    <property type="molecule type" value="Genomic_DNA"/>
</dbReference>
<keyword evidence="2" id="KW-0547">Nucleotide-binding</keyword>
<name>A0A9D1VI71_9LACO</name>